<dbReference type="PROSITE" id="PS50994">
    <property type="entry name" value="INTEGRASE"/>
    <property type="match status" value="1"/>
</dbReference>
<dbReference type="Gene3D" id="3.30.420.10">
    <property type="entry name" value="Ribonuclease H-like superfamily/Ribonuclease H"/>
    <property type="match status" value="1"/>
</dbReference>
<dbReference type="PANTHER" id="PTHR46889:SF4">
    <property type="entry name" value="TRANSPOSASE INSO FOR INSERTION SEQUENCE ELEMENT IS911B-RELATED"/>
    <property type="match status" value="1"/>
</dbReference>
<dbReference type="RefSeq" id="WP_380569226.1">
    <property type="nucleotide sequence ID" value="NZ_JBHMAH010000001.1"/>
</dbReference>
<dbReference type="InterPro" id="IPR012337">
    <property type="entry name" value="RNaseH-like_sf"/>
</dbReference>
<protein>
    <submittedName>
        <fullName evidence="3">IS3 family transposase</fullName>
    </submittedName>
</protein>
<keyword evidence="4" id="KW-1185">Reference proteome</keyword>
<sequence>MTTLHNEGYAISELCHTAGISRQAYYQYQKRPVPHAEAENDTVASAIAEIYVETDGIYGDRQMCHAVNKSLRTGYNRKRIYRLMTRMGLKSVTRIKRKQYVPHTPQQVAENVLNREFHAAHVNEKWLTDVTEFKALNGEKAYLSAIIDLYDNSIVAYKFGRANNNQLVFDTFTSAIQKHPQATPLVHSDRGFQYTSYGFKKILDVQQIQQSMSRVGRCIDNGPIEAFWGKIKSERFHIRRKQKYYADYQTIIEDITHYIEFYNHHRPQHKFKGLSPLEFRALAA</sequence>
<comment type="function">
    <text evidence="1">Involved in the transposition of the insertion sequence.</text>
</comment>
<dbReference type="Pfam" id="PF00665">
    <property type="entry name" value="rve"/>
    <property type="match status" value="1"/>
</dbReference>
<dbReference type="EMBL" id="JBHMAH010000001">
    <property type="protein sequence ID" value="MFB9859545.1"/>
    <property type="molecule type" value="Genomic_DNA"/>
</dbReference>
<dbReference type="InterPro" id="IPR001584">
    <property type="entry name" value="Integrase_cat-core"/>
</dbReference>
<name>A0ABV5Z0C0_9STAP</name>
<proteinExistence type="predicted"/>
<dbReference type="InterPro" id="IPR048020">
    <property type="entry name" value="Transpos_IS3"/>
</dbReference>
<gene>
    <name evidence="3" type="ORF">ACFFLE_00265</name>
</gene>
<dbReference type="InterPro" id="IPR036397">
    <property type="entry name" value="RNaseH_sf"/>
</dbReference>
<dbReference type="PANTHER" id="PTHR46889">
    <property type="entry name" value="TRANSPOSASE INSF FOR INSERTION SEQUENCE IS3B-RELATED"/>
    <property type="match status" value="1"/>
</dbReference>
<organism evidence="3 4">
    <name type="scientific">Salinicoccus siamensis</name>
    <dbReference type="NCBI Taxonomy" id="381830"/>
    <lineage>
        <taxon>Bacteria</taxon>
        <taxon>Bacillati</taxon>
        <taxon>Bacillota</taxon>
        <taxon>Bacilli</taxon>
        <taxon>Bacillales</taxon>
        <taxon>Staphylococcaceae</taxon>
        <taxon>Salinicoccus</taxon>
    </lineage>
</organism>
<evidence type="ECO:0000259" key="2">
    <source>
        <dbReference type="PROSITE" id="PS50994"/>
    </source>
</evidence>
<reference evidence="3 4" key="1">
    <citation type="submission" date="2024-09" db="EMBL/GenBank/DDBJ databases">
        <authorList>
            <person name="Sun Q."/>
            <person name="Mori K."/>
        </authorList>
    </citation>
    <scope>NUCLEOTIDE SEQUENCE [LARGE SCALE GENOMIC DNA]</scope>
    <source>
        <strain evidence="3 4">JCM 12822</strain>
    </source>
</reference>
<accession>A0ABV5Z0C0</accession>
<dbReference type="Pfam" id="PF13276">
    <property type="entry name" value="HTH_21"/>
    <property type="match status" value="1"/>
</dbReference>
<dbReference type="NCBIfam" id="NF033516">
    <property type="entry name" value="transpos_IS3"/>
    <property type="match status" value="1"/>
</dbReference>
<evidence type="ECO:0000313" key="3">
    <source>
        <dbReference type="EMBL" id="MFB9859545.1"/>
    </source>
</evidence>
<dbReference type="Proteomes" id="UP001589740">
    <property type="component" value="Unassembled WGS sequence"/>
</dbReference>
<feature type="domain" description="Integrase catalytic" evidence="2">
    <location>
        <begin position="101"/>
        <end position="284"/>
    </location>
</feature>
<dbReference type="InterPro" id="IPR050900">
    <property type="entry name" value="Transposase_IS3/IS150/IS904"/>
</dbReference>
<comment type="caution">
    <text evidence="3">The sequence shown here is derived from an EMBL/GenBank/DDBJ whole genome shotgun (WGS) entry which is preliminary data.</text>
</comment>
<dbReference type="SUPFAM" id="SSF53098">
    <property type="entry name" value="Ribonuclease H-like"/>
    <property type="match status" value="1"/>
</dbReference>
<evidence type="ECO:0000313" key="4">
    <source>
        <dbReference type="Proteomes" id="UP001589740"/>
    </source>
</evidence>
<evidence type="ECO:0000256" key="1">
    <source>
        <dbReference type="ARBA" id="ARBA00002286"/>
    </source>
</evidence>
<dbReference type="Pfam" id="PF13333">
    <property type="entry name" value="rve_2"/>
    <property type="match status" value="1"/>
</dbReference>
<dbReference type="InterPro" id="IPR025948">
    <property type="entry name" value="HTH-like_dom"/>
</dbReference>